<evidence type="ECO:0000313" key="2">
    <source>
        <dbReference type="Proteomes" id="UP001145114"/>
    </source>
</evidence>
<gene>
    <name evidence="1" type="ORF">EV182_001278</name>
</gene>
<proteinExistence type="predicted"/>
<reference evidence="1" key="1">
    <citation type="submission" date="2022-06" db="EMBL/GenBank/DDBJ databases">
        <title>Phylogenomic reconstructions and comparative analyses of Kickxellomycotina fungi.</title>
        <authorList>
            <person name="Reynolds N.K."/>
            <person name="Stajich J.E."/>
            <person name="Barry K."/>
            <person name="Grigoriev I.V."/>
            <person name="Crous P."/>
            <person name="Smith M.E."/>
        </authorList>
    </citation>
    <scope>NUCLEOTIDE SEQUENCE</scope>
    <source>
        <strain evidence="1">RSA 2271</strain>
    </source>
</reference>
<keyword evidence="2" id="KW-1185">Reference proteome</keyword>
<name>A0ACC1HWU8_9FUNG</name>
<evidence type="ECO:0000313" key="1">
    <source>
        <dbReference type="EMBL" id="KAJ1679811.1"/>
    </source>
</evidence>
<dbReference type="Proteomes" id="UP001145114">
    <property type="component" value="Unassembled WGS sequence"/>
</dbReference>
<dbReference type="EMBL" id="JAMZIH010000169">
    <property type="protein sequence ID" value="KAJ1679811.1"/>
    <property type="molecule type" value="Genomic_DNA"/>
</dbReference>
<feature type="non-terminal residue" evidence="1">
    <location>
        <position position="1"/>
    </location>
</feature>
<comment type="caution">
    <text evidence="1">The sequence shown here is derived from an EMBL/GenBank/DDBJ whole genome shotgun (WGS) entry which is preliminary data.</text>
</comment>
<organism evidence="1 2">
    <name type="scientific">Spiromyces aspiralis</name>
    <dbReference type="NCBI Taxonomy" id="68401"/>
    <lineage>
        <taxon>Eukaryota</taxon>
        <taxon>Fungi</taxon>
        <taxon>Fungi incertae sedis</taxon>
        <taxon>Zoopagomycota</taxon>
        <taxon>Kickxellomycotina</taxon>
        <taxon>Kickxellomycetes</taxon>
        <taxon>Kickxellales</taxon>
        <taxon>Kickxellaceae</taxon>
        <taxon>Spiromyces</taxon>
    </lineage>
</organism>
<accession>A0ACC1HWU8</accession>
<sequence length="157" mass="17913">VPVDDPEAPAFIEYSRQWCKALTKEHIRDGLAAFFPSSLDPGFRDYLIRQFLLELREYYEIMQQMDVQLIASSLLFVYDADLDRRRAFFDGDVSNDEGSETSQSASDNEQTPLLDMRAIDFAHSQWKKDDATMAGYLLGLENLIKLFEDFGANGPSP</sequence>
<protein>
    <submittedName>
        <fullName evidence="1">Uncharacterized protein</fullName>
    </submittedName>
</protein>